<dbReference type="Proteomes" id="UP000512286">
    <property type="component" value="Chromosome"/>
</dbReference>
<keyword evidence="8 10" id="KW-0472">Membrane</keyword>
<keyword evidence="4 10" id="KW-0812">Transmembrane</keyword>
<dbReference type="GO" id="GO:0055085">
    <property type="term" value="P:transmembrane transport"/>
    <property type="evidence" value="ECO:0007669"/>
    <property type="project" value="InterPro"/>
</dbReference>
<dbReference type="Pfam" id="PF12911">
    <property type="entry name" value="OppC_N"/>
    <property type="match status" value="1"/>
</dbReference>
<dbReference type="GO" id="GO:0015031">
    <property type="term" value="P:protein transport"/>
    <property type="evidence" value="ECO:0007669"/>
    <property type="project" value="UniProtKB-KW"/>
</dbReference>
<reference evidence="12 13" key="1">
    <citation type="submission" date="2020-07" db="EMBL/GenBank/DDBJ databases">
        <title>Electron transfer.</title>
        <authorList>
            <person name="Huang L."/>
            <person name="Liu X."/>
            <person name="Zhou S."/>
        </authorList>
    </citation>
    <scope>NUCLEOTIDE SEQUENCE [LARGE SCALE GENOMIC DNA]</scope>
    <source>
        <strain evidence="12 13">Lx1</strain>
    </source>
</reference>
<evidence type="ECO:0000259" key="11">
    <source>
        <dbReference type="PROSITE" id="PS50928"/>
    </source>
</evidence>
<dbReference type="CDD" id="cd06261">
    <property type="entry name" value="TM_PBP2"/>
    <property type="match status" value="1"/>
</dbReference>
<dbReference type="Gene3D" id="1.10.3720.10">
    <property type="entry name" value="MetI-like"/>
    <property type="match status" value="1"/>
</dbReference>
<evidence type="ECO:0000256" key="8">
    <source>
        <dbReference type="ARBA" id="ARBA00023136"/>
    </source>
</evidence>
<dbReference type="PANTHER" id="PTHR43386:SF24">
    <property type="entry name" value="OLIGOPEPTIDE TRANSPORT SYSTEM PERMEASE PROTEIN AMID"/>
    <property type="match status" value="1"/>
</dbReference>
<evidence type="ECO:0000313" key="12">
    <source>
        <dbReference type="EMBL" id="QLY80552.1"/>
    </source>
</evidence>
<dbReference type="KEGG" id="cint:HZF06_02920"/>
<dbReference type="AlphaFoldDB" id="A0A7D6VW75"/>
<comment type="similarity">
    <text evidence="9">Belongs to the binding-protein-dependent transport system permease family. OppBC subfamily.</text>
</comment>
<feature type="transmembrane region" description="Helical" evidence="10">
    <location>
        <begin position="194"/>
        <end position="223"/>
    </location>
</feature>
<dbReference type="InterPro" id="IPR025966">
    <property type="entry name" value="OppC_N"/>
</dbReference>
<name>A0A7D6VW75_9CLOT</name>
<accession>A0A7D6VW75</accession>
<keyword evidence="6" id="KW-0653">Protein transport</keyword>
<dbReference type="InterPro" id="IPR035906">
    <property type="entry name" value="MetI-like_sf"/>
</dbReference>
<evidence type="ECO:0000256" key="2">
    <source>
        <dbReference type="ARBA" id="ARBA00022448"/>
    </source>
</evidence>
<evidence type="ECO:0000256" key="9">
    <source>
        <dbReference type="ARBA" id="ARBA00024202"/>
    </source>
</evidence>
<keyword evidence="5" id="KW-0571">Peptide transport</keyword>
<evidence type="ECO:0000256" key="3">
    <source>
        <dbReference type="ARBA" id="ARBA00022475"/>
    </source>
</evidence>
<evidence type="ECO:0000256" key="7">
    <source>
        <dbReference type="ARBA" id="ARBA00022989"/>
    </source>
</evidence>
<sequence length="348" mass="38500">MSKLNENLEFLPNDFELVGEENISHIDKSYASQPYFKDVLNRFVKNKGAVIGLVFIILITSMAIIGVSLNGHTYESQIISQQNLAPRVPGLESLGIFDGSETMNTSGGQVETNKYLENNELKDVYYWFGSDVLGRDIFTRTWMGTRISLYIALIAVLIDMLFGLSYGLISGYFGGAVDNAMQRFAEILNGIPNLVIVTLLIIVLKPGLATITFSLMITGWIGMSRIARAQMLKLKEQEFVLASRTLGAKDFFIIFKEILPNILGAIITNTMFSIPNAIFTEAFLAFIGLGVPPPMASLGSLISESFKSFTTHPYMIMPPVIVLAILMLSFNMLADGIRDAFDPKMKES</sequence>
<evidence type="ECO:0000256" key="5">
    <source>
        <dbReference type="ARBA" id="ARBA00022856"/>
    </source>
</evidence>
<dbReference type="Pfam" id="PF00528">
    <property type="entry name" value="BPD_transp_1"/>
    <property type="match status" value="1"/>
</dbReference>
<dbReference type="RefSeq" id="WP_181602358.1">
    <property type="nucleotide sequence ID" value="NZ_CP059378.1"/>
</dbReference>
<feature type="transmembrane region" description="Helical" evidence="10">
    <location>
        <begin position="49"/>
        <end position="69"/>
    </location>
</feature>
<dbReference type="EMBL" id="CP059378">
    <property type="protein sequence ID" value="QLY80552.1"/>
    <property type="molecule type" value="Genomic_DNA"/>
</dbReference>
<feature type="transmembrane region" description="Helical" evidence="10">
    <location>
        <begin position="282"/>
        <end position="302"/>
    </location>
</feature>
<evidence type="ECO:0000256" key="6">
    <source>
        <dbReference type="ARBA" id="ARBA00022927"/>
    </source>
</evidence>
<feature type="domain" description="ABC transmembrane type-1" evidence="11">
    <location>
        <begin position="145"/>
        <end position="334"/>
    </location>
</feature>
<evidence type="ECO:0000313" key="13">
    <source>
        <dbReference type="Proteomes" id="UP000512286"/>
    </source>
</evidence>
<dbReference type="InterPro" id="IPR000515">
    <property type="entry name" value="MetI-like"/>
</dbReference>
<evidence type="ECO:0000256" key="10">
    <source>
        <dbReference type="RuleBase" id="RU363032"/>
    </source>
</evidence>
<proteinExistence type="inferred from homology"/>
<keyword evidence="3" id="KW-1003">Cell membrane</keyword>
<gene>
    <name evidence="12" type="ORF">HZF06_02920</name>
</gene>
<protein>
    <submittedName>
        <fullName evidence="12">ABC transporter permease</fullName>
    </submittedName>
</protein>
<dbReference type="GO" id="GO:0015833">
    <property type="term" value="P:peptide transport"/>
    <property type="evidence" value="ECO:0007669"/>
    <property type="project" value="UniProtKB-KW"/>
</dbReference>
<dbReference type="PROSITE" id="PS50928">
    <property type="entry name" value="ABC_TM1"/>
    <property type="match status" value="1"/>
</dbReference>
<dbReference type="InterPro" id="IPR050366">
    <property type="entry name" value="BP-dependent_transpt_permease"/>
</dbReference>
<dbReference type="PANTHER" id="PTHR43386">
    <property type="entry name" value="OLIGOPEPTIDE TRANSPORT SYSTEM PERMEASE PROTEIN APPC"/>
    <property type="match status" value="1"/>
</dbReference>
<feature type="transmembrane region" description="Helical" evidence="10">
    <location>
        <begin position="149"/>
        <end position="174"/>
    </location>
</feature>
<keyword evidence="7 10" id="KW-1133">Transmembrane helix</keyword>
<feature type="transmembrane region" description="Helical" evidence="10">
    <location>
        <begin position="314"/>
        <end position="334"/>
    </location>
</feature>
<dbReference type="GO" id="GO:0005886">
    <property type="term" value="C:plasma membrane"/>
    <property type="evidence" value="ECO:0007669"/>
    <property type="project" value="UniProtKB-SubCell"/>
</dbReference>
<evidence type="ECO:0000256" key="1">
    <source>
        <dbReference type="ARBA" id="ARBA00004651"/>
    </source>
</evidence>
<comment type="subcellular location">
    <subcellularLocation>
        <location evidence="1 10">Cell membrane</location>
        <topology evidence="1 10">Multi-pass membrane protein</topology>
    </subcellularLocation>
</comment>
<organism evidence="12 13">
    <name type="scientific">Clostridium intestinale</name>
    <dbReference type="NCBI Taxonomy" id="36845"/>
    <lineage>
        <taxon>Bacteria</taxon>
        <taxon>Bacillati</taxon>
        <taxon>Bacillota</taxon>
        <taxon>Clostridia</taxon>
        <taxon>Eubacteriales</taxon>
        <taxon>Clostridiaceae</taxon>
        <taxon>Clostridium</taxon>
    </lineage>
</organism>
<dbReference type="SUPFAM" id="SSF161098">
    <property type="entry name" value="MetI-like"/>
    <property type="match status" value="1"/>
</dbReference>
<evidence type="ECO:0000256" key="4">
    <source>
        <dbReference type="ARBA" id="ARBA00022692"/>
    </source>
</evidence>
<keyword evidence="2 10" id="KW-0813">Transport</keyword>